<evidence type="ECO:0000256" key="2">
    <source>
        <dbReference type="ARBA" id="ARBA00001936"/>
    </source>
</evidence>
<evidence type="ECO:0000313" key="12">
    <source>
        <dbReference type="Proteomes" id="UP000626026"/>
    </source>
</evidence>
<evidence type="ECO:0000256" key="6">
    <source>
        <dbReference type="ARBA" id="ARBA00007389"/>
    </source>
</evidence>
<evidence type="ECO:0000313" key="11">
    <source>
        <dbReference type="EMBL" id="MBC9210043.1"/>
    </source>
</evidence>
<evidence type="ECO:0000256" key="5">
    <source>
        <dbReference type="ARBA" id="ARBA00004892"/>
    </source>
</evidence>
<comment type="caution">
    <text evidence="11">The sequence shown here is derived from an EMBL/GenBank/DDBJ whole genome shotgun (WGS) entry which is preliminary data.</text>
</comment>
<sequence>MPDQPRCLPRIVAGQFRELSQADLAFARQIGCSGVTVNKPDFDSPAWIAFLNKEFTAASGPRAPTRRWSALDLAQLRAAVEAHGLALSCIEGVPRNLLDKAMLGLPGAEEQIEDFKATLRAMGQAGIPVLGYNWIPDGVWRTAKAAHGRGGALVTGYDDAVGQRVATGGLPTRSEAQIWANWEQFIAEVLPVAEAAGVRLSLHPDDPPVPVLDGVARIFRSEAAFARAMAFADSPYHGLAFCTGAFGQIGAAPMMAALRRFARAGRIHYVHLRSVHGALPRFEEAFIDEGSVDPVAVLRELLEAGFDGFVIDDHVPHVEGDTVWGHRSRAYATGYIAGVLRTLSQPQGATG</sequence>
<keyword evidence="10" id="KW-0456">Lyase</keyword>
<keyword evidence="9" id="KW-0464">Manganese</keyword>
<name>A0ABR7RUN5_9PROT</name>
<dbReference type="InterPro" id="IPR004628">
    <property type="entry name" value="Man_deHydtase"/>
</dbReference>
<dbReference type="InterPro" id="IPR036237">
    <property type="entry name" value="Xyl_isomerase-like_sf"/>
</dbReference>
<dbReference type="Gene3D" id="3.20.20.150">
    <property type="entry name" value="Divalent-metal-dependent TIM barrel enzymes"/>
    <property type="match status" value="1"/>
</dbReference>
<dbReference type="EC" id="4.2.1.8" evidence="7"/>
<comment type="cofactor">
    <cofactor evidence="2">
        <name>Mn(2+)</name>
        <dbReference type="ChEBI" id="CHEBI:29035"/>
    </cofactor>
</comment>
<dbReference type="Pfam" id="PF03786">
    <property type="entry name" value="UxuA"/>
    <property type="match status" value="2"/>
</dbReference>
<evidence type="ECO:0000256" key="4">
    <source>
        <dbReference type="ARBA" id="ARBA00002713"/>
    </source>
</evidence>
<evidence type="ECO:0000256" key="1">
    <source>
        <dbReference type="ARBA" id="ARBA00001794"/>
    </source>
</evidence>
<keyword evidence="8" id="KW-0408">Iron</keyword>
<accession>A0ABR7RUN5</accession>
<keyword evidence="12" id="KW-1185">Reference proteome</keyword>
<evidence type="ECO:0000256" key="3">
    <source>
        <dbReference type="ARBA" id="ARBA00001954"/>
    </source>
</evidence>
<comment type="function">
    <text evidence="4">Catalyzes the dehydration of D-mannonate.</text>
</comment>
<dbReference type="PANTHER" id="PTHR30387:SF2">
    <property type="entry name" value="MANNONATE DEHYDRATASE"/>
    <property type="match status" value="1"/>
</dbReference>
<evidence type="ECO:0000256" key="8">
    <source>
        <dbReference type="ARBA" id="ARBA00023004"/>
    </source>
</evidence>
<evidence type="ECO:0000256" key="7">
    <source>
        <dbReference type="ARBA" id="ARBA00012927"/>
    </source>
</evidence>
<protein>
    <recommendedName>
        <fullName evidence="7">mannonate dehydratase</fullName>
        <ecNumber evidence="7">4.2.1.8</ecNumber>
    </recommendedName>
</protein>
<comment type="similarity">
    <text evidence="6">Belongs to the mannonate dehydratase family.</text>
</comment>
<comment type="catalytic activity">
    <reaction evidence="1">
        <text>D-mannonate = 2-dehydro-3-deoxy-D-gluconate + H2O</text>
        <dbReference type="Rhea" id="RHEA:20097"/>
        <dbReference type="ChEBI" id="CHEBI:15377"/>
        <dbReference type="ChEBI" id="CHEBI:17767"/>
        <dbReference type="ChEBI" id="CHEBI:57990"/>
        <dbReference type="EC" id="4.2.1.8"/>
    </reaction>
</comment>
<comment type="cofactor">
    <cofactor evidence="3">
        <name>Fe(2+)</name>
        <dbReference type="ChEBI" id="CHEBI:29033"/>
    </cofactor>
</comment>
<dbReference type="SUPFAM" id="SSF51658">
    <property type="entry name" value="Xylose isomerase-like"/>
    <property type="match status" value="1"/>
</dbReference>
<reference evidence="11 12" key="1">
    <citation type="journal article" date="2013" name="Int. J. Syst. Evol. Microbiol.">
        <title>Roseomonas aerophila sp. nov., isolated from air.</title>
        <authorList>
            <person name="Kim S.J."/>
            <person name="Weon H.Y."/>
            <person name="Ahn J.H."/>
            <person name="Hong S.B."/>
            <person name="Seok S.J."/>
            <person name="Whang K.S."/>
            <person name="Kwon S.W."/>
        </authorList>
    </citation>
    <scope>NUCLEOTIDE SEQUENCE [LARGE SCALE GENOMIC DNA]</scope>
    <source>
        <strain evidence="11 12">NBRC 108923</strain>
    </source>
</reference>
<proteinExistence type="inferred from homology"/>
<dbReference type="RefSeq" id="WP_187787158.1">
    <property type="nucleotide sequence ID" value="NZ_JACTVA010000094.1"/>
</dbReference>
<dbReference type="EMBL" id="JACTVA010000094">
    <property type="protein sequence ID" value="MBC9210043.1"/>
    <property type="molecule type" value="Genomic_DNA"/>
</dbReference>
<comment type="pathway">
    <text evidence="5">Carbohydrate metabolism; pentose and glucuronate interconversion.</text>
</comment>
<evidence type="ECO:0000256" key="10">
    <source>
        <dbReference type="ARBA" id="ARBA00023239"/>
    </source>
</evidence>
<dbReference type="Proteomes" id="UP000626026">
    <property type="component" value="Unassembled WGS sequence"/>
</dbReference>
<evidence type="ECO:0000256" key="9">
    <source>
        <dbReference type="ARBA" id="ARBA00023211"/>
    </source>
</evidence>
<dbReference type="PANTHER" id="PTHR30387">
    <property type="entry name" value="MANNONATE DEHYDRATASE"/>
    <property type="match status" value="1"/>
</dbReference>
<organism evidence="11 12">
    <name type="scientific">Teichococcus aerophilus</name>
    <dbReference type="NCBI Taxonomy" id="1224513"/>
    <lineage>
        <taxon>Bacteria</taxon>
        <taxon>Pseudomonadati</taxon>
        <taxon>Pseudomonadota</taxon>
        <taxon>Alphaproteobacteria</taxon>
        <taxon>Acetobacterales</taxon>
        <taxon>Roseomonadaceae</taxon>
        <taxon>Roseomonas</taxon>
    </lineage>
</organism>
<gene>
    <name evidence="11" type="ORF">IBL26_24670</name>
</gene>